<dbReference type="AlphaFoldDB" id="A0A9N9KBN1"/>
<reference evidence="1" key="1">
    <citation type="submission" date="2021-06" db="EMBL/GenBank/DDBJ databases">
        <authorList>
            <person name="Kallberg Y."/>
            <person name="Tangrot J."/>
            <person name="Rosling A."/>
        </authorList>
    </citation>
    <scope>NUCLEOTIDE SEQUENCE</scope>
    <source>
        <strain evidence="1">MA453B</strain>
    </source>
</reference>
<keyword evidence="2" id="KW-1185">Reference proteome</keyword>
<evidence type="ECO:0000313" key="1">
    <source>
        <dbReference type="EMBL" id="CAG8818101.1"/>
    </source>
</evidence>
<gene>
    <name evidence="1" type="ORF">DERYTH_LOCUS26561</name>
</gene>
<sequence length="59" mass="6638">CSNAWKIEIDSSSSNAGYVFKFLLSRKADNYTKSIAIDYLEIIAGRIKKFANTDLIFGE</sequence>
<comment type="caution">
    <text evidence="1">The sequence shown here is derived from an EMBL/GenBank/DDBJ whole genome shotgun (WGS) entry which is preliminary data.</text>
</comment>
<dbReference type="EMBL" id="CAJVPY010056112">
    <property type="protein sequence ID" value="CAG8818101.1"/>
    <property type="molecule type" value="Genomic_DNA"/>
</dbReference>
<protein>
    <submittedName>
        <fullName evidence="1">20377_t:CDS:1</fullName>
    </submittedName>
</protein>
<organism evidence="1 2">
    <name type="scientific">Dentiscutata erythropus</name>
    <dbReference type="NCBI Taxonomy" id="1348616"/>
    <lineage>
        <taxon>Eukaryota</taxon>
        <taxon>Fungi</taxon>
        <taxon>Fungi incertae sedis</taxon>
        <taxon>Mucoromycota</taxon>
        <taxon>Glomeromycotina</taxon>
        <taxon>Glomeromycetes</taxon>
        <taxon>Diversisporales</taxon>
        <taxon>Gigasporaceae</taxon>
        <taxon>Dentiscutata</taxon>
    </lineage>
</organism>
<name>A0A9N9KBN1_9GLOM</name>
<proteinExistence type="predicted"/>
<evidence type="ECO:0000313" key="2">
    <source>
        <dbReference type="Proteomes" id="UP000789405"/>
    </source>
</evidence>
<dbReference type="Proteomes" id="UP000789405">
    <property type="component" value="Unassembled WGS sequence"/>
</dbReference>
<feature type="non-terminal residue" evidence="1">
    <location>
        <position position="59"/>
    </location>
</feature>
<dbReference type="OrthoDB" id="418242at2759"/>
<accession>A0A9N9KBN1</accession>
<feature type="non-terminal residue" evidence="1">
    <location>
        <position position="1"/>
    </location>
</feature>